<protein>
    <submittedName>
        <fullName evidence="2">Uncharacterized protein</fullName>
    </submittedName>
</protein>
<dbReference type="EMBL" id="CP035727">
    <property type="protein sequence ID" value="QQY96019.1"/>
    <property type="molecule type" value="Genomic_DNA"/>
</dbReference>
<sequence length="51" mass="5823">MIQPVTSKDLIQFLQYAFHAGENVLFLAFVLMITFSVAVSIRRIMVGYKQS</sequence>
<evidence type="ECO:0000256" key="1">
    <source>
        <dbReference type="SAM" id="Phobius"/>
    </source>
</evidence>
<feature type="transmembrane region" description="Helical" evidence="1">
    <location>
        <begin position="24"/>
        <end position="41"/>
    </location>
</feature>
<dbReference type="Proteomes" id="UP000501374">
    <property type="component" value="Chromosome"/>
</dbReference>
<dbReference type="RefSeq" id="WP_169309952.1">
    <property type="nucleotide sequence ID" value="NZ_CP035727.2"/>
</dbReference>
<dbReference type="AlphaFoldDB" id="A0A7U1BAT9"/>
<proteinExistence type="predicted"/>
<evidence type="ECO:0000313" key="2">
    <source>
        <dbReference type="EMBL" id="QQY96019.1"/>
    </source>
</evidence>
<organism evidence="2">
    <name type="scientific">Bacillus thuringiensis serovar andalousiensis</name>
    <dbReference type="NCBI Taxonomy" id="257985"/>
    <lineage>
        <taxon>Bacteria</taxon>
        <taxon>Bacillati</taxon>
        <taxon>Bacillota</taxon>
        <taxon>Bacilli</taxon>
        <taxon>Bacillales</taxon>
        <taxon>Bacillaceae</taxon>
        <taxon>Bacillus</taxon>
        <taxon>Bacillus cereus group</taxon>
    </lineage>
</organism>
<reference evidence="2" key="1">
    <citation type="submission" date="2020-12" db="EMBL/GenBank/DDBJ databases">
        <title>Identification and Characterization of Andalusicin N terminally Dimethylated Class III Lantibiotic from Bacillus thuringiensis sv. andalusiensis.</title>
        <authorList>
            <person name="Grigoreva A."/>
            <person name="Andreeva J."/>
            <person name="Serebryakova M."/>
            <person name="Garcia A.H."/>
            <person name="Slonova D."/>
            <person name="Nair S.K."/>
            <person name="Lippens G."/>
            <person name="Severinov K."/>
            <person name="Dubiley S."/>
        </authorList>
    </citation>
    <scope>NUCLEOTIDE SEQUENCE</scope>
    <source>
        <strain evidence="2">NRRL B-23139</strain>
    </source>
</reference>
<name>A0A7U1BAT9_BACTU</name>
<keyword evidence="1" id="KW-1133">Transmembrane helix</keyword>
<keyword evidence="1" id="KW-0472">Membrane</keyword>
<gene>
    <name evidence="2" type="ORF">EVG22_32520</name>
</gene>
<accession>A0A7U1BAT9</accession>
<keyword evidence="1" id="KW-0812">Transmembrane</keyword>